<dbReference type="Proteomes" id="UP000294530">
    <property type="component" value="Unassembled WGS sequence"/>
</dbReference>
<dbReference type="AlphaFoldDB" id="A0A976IC17"/>
<accession>A0A976IC17</accession>
<dbReference type="RefSeq" id="XP_067815801.1">
    <property type="nucleotide sequence ID" value="XM_067964880.1"/>
</dbReference>
<organism evidence="1 2">
    <name type="scientific">Bremia lactucae</name>
    <name type="common">Lettuce downy mildew</name>
    <dbReference type="NCBI Taxonomy" id="4779"/>
    <lineage>
        <taxon>Eukaryota</taxon>
        <taxon>Sar</taxon>
        <taxon>Stramenopiles</taxon>
        <taxon>Oomycota</taxon>
        <taxon>Peronosporomycetes</taxon>
        <taxon>Peronosporales</taxon>
        <taxon>Peronosporaceae</taxon>
        <taxon>Bremia</taxon>
    </lineage>
</organism>
<comment type="caution">
    <text evidence="1">The sequence shown here is derived from an EMBL/GenBank/DDBJ whole genome shotgun (WGS) entry which is preliminary data.</text>
</comment>
<reference evidence="1 2" key="1">
    <citation type="journal article" date="2021" name="Genome Biol.">
        <title>AFLAP: assembly-free linkage analysis pipeline using k-mers from genome sequencing data.</title>
        <authorList>
            <person name="Fletcher K."/>
            <person name="Zhang L."/>
            <person name="Gil J."/>
            <person name="Han R."/>
            <person name="Cavanaugh K."/>
            <person name="Michelmore R."/>
        </authorList>
    </citation>
    <scope>NUCLEOTIDE SEQUENCE [LARGE SCALE GENOMIC DNA]</scope>
    <source>
        <strain evidence="1 2">SF5</strain>
    </source>
</reference>
<dbReference type="EMBL" id="SHOA02000008">
    <property type="protein sequence ID" value="TDH66302.1"/>
    <property type="molecule type" value="Genomic_DNA"/>
</dbReference>
<evidence type="ECO:0000313" key="2">
    <source>
        <dbReference type="Proteomes" id="UP000294530"/>
    </source>
</evidence>
<keyword evidence="2" id="KW-1185">Reference proteome</keyword>
<dbReference type="OrthoDB" id="158917at2759"/>
<evidence type="ECO:0000313" key="1">
    <source>
        <dbReference type="EMBL" id="TDH66302.1"/>
    </source>
</evidence>
<protein>
    <submittedName>
        <fullName evidence="1">Uncharacterized protein</fullName>
    </submittedName>
</protein>
<sequence length="253" mass="28137">MSDVNTPSRPLPLMLPGSTRPNYRGKCLYKTGKCLNERALKTSGAAHNLCDEHRNRQNQHQRKLDAKNRLHKRERRKVDVASNGDRVVPYPAWTKRQKTPAPVDAIDGVESIDGTAPSSRLTDTTTKAAEAISSNFGLPALLVGAINKDVTFMLNSPQPTQVSKQHEMEDFDGIVVPLPPYLEGQERINFRTRIYQRVFDLISEECLHRYGANGPLNSISSDATEVKSFAATKVKTKFTMSNKENVGSKSSDL</sequence>
<name>A0A976IC17_BRELC</name>
<proteinExistence type="predicted"/>
<gene>
    <name evidence="1" type="ORF">CCR75_006813</name>
</gene>
<dbReference type="KEGG" id="blac:94350551"/>
<dbReference type="GeneID" id="94350551"/>